<evidence type="ECO:0000313" key="16">
    <source>
        <dbReference type="EMBL" id="CAD9480253.1"/>
    </source>
</evidence>
<evidence type="ECO:0000256" key="4">
    <source>
        <dbReference type="ARBA" id="ARBA00009935"/>
    </source>
</evidence>
<keyword evidence="9 11" id="KW-0627">Porphyrin biosynthesis</keyword>
<feature type="domain" description="Uroporphyrinogen decarboxylase (URO-D)" evidence="14">
    <location>
        <begin position="82"/>
        <end position="91"/>
    </location>
</feature>
<feature type="chain" id="PRO_5030690659" description="Uroporphyrinogen decarboxylase" evidence="13">
    <location>
        <begin position="25"/>
        <end position="421"/>
    </location>
</feature>
<dbReference type="GO" id="GO:0009507">
    <property type="term" value="C:chloroplast"/>
    <property type="evidence" value="ECO:0007669"/>
    <property type="project" value="UniProtKB-SubCell"/>
</dbReference>
<dbReference type="EC" id="4.1.1.37" evidence="6 11"/>
<evidence type="ECO:0000256" key="2">
    <source>
        <dbReference type="ARBA" id="ARBA00004229"/>
    </source>
</evidence>
<evidence type="ECO:0000256" key="13">
    <source>
        <dbReference type="SAM" id="SignalP"/>
    </source>
</evidence>
<evidence type="ECO:0000259" key="14">
    <source>
        <dbReference type="PROSITE" id="PS00906"/>
    </source>
</evidence>
<dbReference type="PROSITE" id="PS00907">
    <property type="entry name" value="UROD_2"/>
    <property type="match status" value="1"/>
</dbReference>
<dbReference type="AlphaFoldDB" id="A0A7S2H4H6"/>
<evidence type="ECO:0000256" key="12">
    <source>
        <dbReference type="RuleBase" id="RU004169"/>
    </source>
</evidence>
<dbReference type="PROSITE" id="PS00906">
    <property type="entry name" value="UROD_1"/>
    <property type="match status" value="1"/>
</dbReference>
<dbReference type="Gene3D" id="3.20.20.210">
    <property type="match status" value="1"/>
</dbReference>
<gene>
    <name evidence="16" type="ORF">HTAM1171_LOCUS3465</name>
</gene>
<evidence type="ECO:0000256" key="1">
    <source>
        <dbReference type="ARBA" id="ARBA00002448"/>
    </source>
</evidence>
<dbReference type="InterPro" id="IPR000257">
    <property type="entry name" value="Uroporphyrinogen_deCOase"/>
</dbReference>
<dbReference type="EMBL" id="HBGV01005766">
    <property type="protein sequence ID" value="CAD9480253.1"/>
    <property type="molecule type" value="Transcribed_RNA"/>
</dbReference>
<feature type="domain" description="Uroporphyrinogen decarboxylase (URO-D)" evidence="15">
    <location>
        <begin position="205"/>
        <end position="221"/>
    </location>
</feature>
<protein>
    <recommendedName>
        <fullName evidence="6 11">Uroporphyrinogen decarboxylase</fullName>
        <ecNumber evidence="6 11">4.1.1.37</ecNumber>
    </recommendedName>
</protein>
<dbReference type="GO" id="GO:0004853">
    <property type="term" value="F:uroporphyrinogen decarboxylase activity"/>
    <property type="evidence" value="ECO:0007669"/>
    <property type="project" value="UniProtKB-EC"/>
</dbReference>
<evidence type="ECO:0000259" key="15">
    <source>
        <dbReference type="PROSITE" id="PS00907"/>
    </source>
</evidence>
<comment type="pathway">
    <text evidence="3 11">Porphyrin-containing compound metabolism; protoporphyrin-IX biosynthesis; coproporphyrinogen-III from 5-aminolevulinate: step 4/4.</text>
</comment>
<sequence length="421" mass="45858">MKFTSASLLALVFAAWTPSPSVTAFSSNIAFVPSKVSESSVSALHASVAEVEETASPAANSAPGDRDILVRAARGETVERTPVWLMRQAGRYMAAFREYSNKYPFRERSETPDMAVELSLQCHRAYGMDGIIMFSDILTPLPTLGIDFDVVRGVGPVISTEIRTEDDVSKLSDPEQVDFDEKLPFIREILTRLSTAAEEANTSLIGFVGAPFTLASYTIEGKSSKACLATKKLMMADEAETNAAMSQFLDKLAVMIGRYGCHQIECGAQVVQVFESWSHQLNPRQFEMYAKPAAQKAIKIIKDAHPDVPVIYFANGGSSYLELQRDMGADMIAVDWGVDMAQARSILGEDVPVSGNIDPTVLFGTKEQIEQAVRDSIDKAGGPGKHLLNLGHGVMQGTPEEAVGWLVDECKRYRGKDTEAS</sequence>
<comment type="function">
    <text evidence="1">Catalyzes the decarboxylation of four acetate groups of uroporphyrinogen-III to yield coproporphyrinogen-III.</text>
</comment>
<keyword evidence="13" id="KW-0732">Signal</keyword>
<dbReference type="NCBIfam" id="TIGR01464">
    <property type="entry name" value="hemE"/>
    <property type="match status" value="1"/>
</dbReference>
<accession>A0A7S2H4H6</accession>
<dbReference type="PANTHER" id="PTHR21091:SF174">
    <property type="entry name" value="UROPORPHYRINOGEN DECARBOXYLASE"/>
    <property type="match status" value="1"/>
</dbReference>
<dbReference type="PANTHER" id="PTHR21091">
    <property type="entry name" value="METHYLTETRAHYDROFOLATE:HOMOCYSTEINE METHYLTRANSFERASE RELATED"/>
    <property type="match status" value="1"/>
</dbReference>
<dbReference type="InterPro" id="IPR038071">
    <property type="entry name" value="UROD/MetE-like_sf"/>
</dbReference>
<proteinExistence type="inferred from homology"/>
<dbReference type="FunFam" id="3.20.20.210:FF:000006">
    <property type="entry name" value="Uroporphyrinogen decarboxylase"/>
    <property type="match status" value="1"/>
</dbReference>
<evidence type="ECO:0000256" key="5">
    <source>
        <dbReference type="ARBA" id="ARBA00011738"/>
    </source>
</evidence>
<dbReference type="UniPathway" id="UPA00251">
    <property type="reaction ID" value="UER00321"/>
</dbReference>
<comment type="similarity">
    <text evidence="4 12">Belongs to the uroporphyrinogen decarboxylase family.</text>
</comment>
<dbReference type="CDD" id="cd00717">
    <property type="entry name" value="URO-D"/>
    <property type="match status" value="1"/>
</dbReference>
<evidence type="ECO:0000256" key="3">
    <source>
        <dbReference type="ARBA" id="ARBA00004804"/>
    </source>
</evidence>
<organism evidence="16">
    <name type="scientific">Helicotheca tamesis</name>
    <dbReference type="NCBI Taxonomy" id="374047"/>
    <lineage>
        <taxon>Eukaryota</taxon>
        <taxon>Sar</taxon>
        <taxon>Stramenopiles</taxon>
        <taxon>Ochrophyta</taxon>
        <taxon>Bacillariophyta</taxon>
        <taxon>Mediophyceae</taxon>
        <taxon>Lithodesmiophycidae</taxon>
        <taxon>Lithodesmiales</taxon>
        <taxon>Lithodesmiaceae</taxon>
        <taxon>Helicotheca</taxon>
    </lineage>
</organism>
<evidence type="ECO:0000256" key="7">
    <source>
        <dbReference type="ARBA" id="ARBA00022793"/>
    </source>
</evidence>
<comment type="subcellular location">
    <subcellularLocation>
        <location evidence="2">Plastid</location>
        <location evidence="2">Chloroplast</location>
    </subcellularLocation>
</comment>
<evidence type="ECO:0000256" key="10">
    <source>
        <dbReference type="ARBA" id="ARBA00048033"/>
    </source>
</evidence>
<evidence type="ECO:0000256" key="9">
    <source>
        <dbReference type="ARBA" id="ARBA00023244"/>
    </source>
</evidence>
<name>A0A7S2H4H6_9STRA</name>
<dbReference type="SUPFAM" id="SSF51726">
    <property type="entry name" value="UROD/MetE-like"/>
    <property type="match status" value="1"/>
</dbReference>
<comment type="subunit">
    <text evidence="5">Homodimer.</text>
</comment>
<keyword evidence="7 11" id="KW-0210">Decarboxylase</keyword>
<evidence type="ECO:0000256" key="8">
    <source>
        <dbReference type="ARBA" id="ARBA00023239"/>
    </source>
</evidence>
<dbReference type="InterPro" id="IPR006361">
    <property type="entry name" value="Uroporphyrinogen_deCO2ase_HemE"/>
</dbReference>
<evidence type="ECO:0000256" key="6">
    <source>
        <dbReference type="ARBA" id="ARBA00012288"/>
    </source>
</evidence>
<feature type="signal peptide" evidence="13">
    <location>
        <begin position="1"/>
        <end position="24"/>
    </location>
</feature>
<dbReference type="GO" id="GO:0006782">
    <property type="term" value="P:protoporphyrinogen IX biosynthetic process"/>
    <property type="evidence" value="ECO:0007669"/>
    <property type="project" value="UniProtKB-UniPathway"/>
</dbReference>
<reference evidence="16" key="1">
    <citation type="submission" date="2021-01" db="EMBL/GenBank/DDBJ databases">
        <authorList>
            <person name="Corre E."/>
            <person name="Pelletier E."/>
            <person name="Niang G."/>
            <person name="Scheremetjew M."/>
            <person name="Finn R."/>
            <person name="Kale V."/>
            <person name="Holt S."/>
            <person name="Cochrane G."/>
            <person name="Meng A."/>
            <person name="Brown T."/>
            <person name="Cohen L."/>
        </authorList>
    </citation>
    <scope>NUCLEOTIDE SEQUENCE</scope>
    <source>
        <strain evidence="16">CCMP826</strain>
    </source>
</reference>
<evidence type="ECO:0000256" key="11">
    <source>
        <dbReference type="RuleBase" id="RU000554"/>
    </source>
</evidence>
<keyword evidence="8 11" id="KW-0456">Lyase</keyword>
<dbReference type="Pfam" id="PF01208">
    <property type="entry name" value="URO-D"/>
    <property type="match status" value="1"/>
</dbReference>
<comment type="catalytic activity">
    <reaction evidence="10 11">
        <text>uroporphyrinogen III + 4 H(+) = coproporphyrinogen III + 4 CO2</text>
        <dbReference type="Rhea" id="RHEA:19865"/>
        <dbReference type="ChEBI" id="CHEBI:15378"/>
        <dbReference type="ChEBI" id="CHEBI:16526"/>
        <dbReference type="ChEBI" id="CHEBI:57308"/>
        <dbReference type="ChEBI" id="CHEBI:57309"/>
        <dbReference type="EC" id="4.1.1.37"/>
    </reaction>
</comment>